<organism evidence="8 9">
    <name type="scientific">Undibacterium danionis</name>
    <dbReference type="NCBI Taxonomy" id="1812100"/>
    <lineage>
        <taxon>Bacteria</taxon>
        <taxon>Pseudomonadati</taxon>
        <taxon>Pseudomonadota</taxon>
        <taxon>Betaproteobacteria</taxon>
        <taxon>Burkholderiales</taxon>
        <taxon>Oxalobacteraceae</taxon>
        <taxon>Undibacterium</taxon>
    </lineage>
</organism>
<proteinExistence type="inferred from homology"/>
<reference evidence="8 9" key="1">
    <citation type="submission" date="2024-09" db="EMBL/GenBank/DDBJ databases">
        <authorList>
            <person name="Sun Q."/>
            <person name="Mori K."/>
        </authorList>
    </citation>
    <scope>NUCLEOTIDE SEQUENCE [LARGE SCALE GENOMIC DNA]</scope>
    <source>
        <strain evidence="8 9">CCM 8677</strain>
    </source>
</reference>
<comment type="subcellular location">
    <subcellularLocation>
        <location evidence="4">Cytoplasm</location>
    </subcellularLocation>
</comment>
<keyword evidence="3 4" id="KW-0560">Oxidoreductase</keyword>
<dbReference type="InterPro" id="IPR029036">
    <property type="entry name" value="P5CR_dimer"/>
</dbReference>
<keyword evidence="2 4" id="KW-0521">NADP</keyword>
<comment type="similarity">
    <text evidence="1 4">Belongs to the pyrroline-5-carboxylate reductase family.</text>
</comment>
<feature type="domain" description="Pyrroline-5-carboxylate reductase dimerisation" evidence="7">
    <location>
        <begin position="163"/>
        <end position="266"/>
    </location>
</feature>
<dbReference type="SUPFAM" id="SSF51735">
    <property type="entry name" value="NAD(P)-binding Rossmann-fold domains"/>
    <property type="match status" value="1"/>
</dbReference>
<evidence type="ECO:0000313" key="9">
    <source>
        <dbReference type="Proteomes" id="UP001589844"/>
    </source>
</evidence>
<keyword evidence="4" id="KW-0641">Proline biosynthesis</keyword>
<evidence type="ECO:0000313" key="8">
    <source>
        <dbReference type="EMBL" id="MFC0349437.1"/>
    </source>
</evidence>
<comment type="catalytic activity">
    <reaction evidence="4">
        <text>L-proline + NAD(+) = (S)-1-pyrroline-5-carboxylate + NADH + 2 H(+)</text>
        <dbReference type="Rhea" id="RHEA:14105"/>
        <dbReference type="ChEBI" id="CHEBI:15378"/>
        <dbReference type="ChEBI" id="CHEBI:17388"/>
        <dbReference type="ChEBI" id="CHEBI:57540"/>
        <dbReference type="ChEBI" id="CHEBI:57945"/>
        <dbReference type="ChEBI" id="CHEBI:60039"/>
        <dbReference type="EC" id="1.5.1.2"/>
    </reaction>
</comment>
<evidence type="ECO:0000256" key="1">
    <source>
        <dbReference type="ARBA" id="ARBA00005525"/>
    </source>
</evidence>
<dbReference type="EMBL" id="JBHLXJ010000007">
    <property type="protein sequence ID" value="MFC0349437.1"/>
    <property type="molecule type" value="Genomic_DNA"/>
</dbReference>
<evidence type="ECO:0000259" key="7">
    <source>
        <dbReference type="Pfam" id="PF14748"/>
    </source>
</evidence>
<dbReference type="RefSeq" id="WP_390211047.1">
    <property type="nucleotide sequence ID" value="NZ_JBHLXJ010000007.1"/>
</dbReference>
<evidence type="ECO:0000256" key="5">
    <source>
        <dbReference type="NCBIfam" id="TIGR00112"/>
    </source>
</evidence>
<dbReference type="Pfam" id="PF14748">
    <property type="entry name" value="P5CR_dimer"/>
    <property type="match status" value="1"/>
</dbReference>
<evidence type="ECO:0000256" key="3">
    <source>
        <dbReference type="ARBA" id="ARBA00023002"/>
    </source>
</evidence>
<dbReference type="EC" id="1.5.1.2" evidence="4 5"/>
<evidence type="ECO:0000256" key="4">
    <source>
        <dbReference type="HAMAP-Rule" id="MF_01925"/>
    </source>
</evidence>
<dbReference type="InterPro" id="IPR008927">
    <property type="entry name" value="6-PGluconate_DH-like_C_sf"/>
</dbReference>
<evidence type="ECO:0000256" key="2">
    <source>
        <dbReference type="ARBA" id="ARBA00022857"/>
    </source>
</evidence>
<feature type="domain" description="Pyrroline-5-carboxylate reductase catalytic N-terminal" evidence="6">
    <location>
        <begin position="6"/>
        <end position="99"/>
    </location>
</feature>
<dbReference type="InterPro" id="IPR000304">
    <property type="entry name" value="Pyrroline-COOH_reductase"/>
</dbReference>
<gene>
    <name evidence="4 8" type="primary">proC</name>
    <name evidence="8" type="ORF">ACFFJH_06440</name>
</gene>
<comment type="caution">
    <text evidence="8">The sequence shown here is derived from an EMBL/GenBank/DDBJ whole genome shotgun (WGS) entry which is preliminary data.</text>
</comment>
<dbReference type="Gene3D" id="3.40.50.720">
    <property type="entry name" value="NAD(P)-binding Rossmann-like Domain"/>
    <property type="match status" value="1"/>
</dbReference>
<sequence>MQSSLTIGFIGGGNMATALIAGLADKLTQASCIHVVDLNLENVERLCHQYGVSATSTMDEKLRKLDVVIFAVKPQQMQQVIANFAPFLESQLLLSVAAGIRADDMSRWLGGYQKIVRTMPNTPAMIGKGMSGLFAMAAVSPEQRANVQRIMQAVGETLWVEQESMIDAVTAISGSGPAYVFYFIEALQEAAVALGFDAKQAQQLAMTTFSGAVQLAQQSDDTVQVLREKVTSKGGTTHAALSSMEQCELKKIIMQAAQAAALRGKALGEEFGQS</sequence>
<keyword evidence="4" id="KW-0963">Cytoplasm</keyword>
<dbReference type="PANTHER" id="PTHR11645">
    <property type="entry name" value="PYRROLINE-5-CARBOXYLATE REDUCTASE"/>
    <property type="match status" value="1"/>
</dbReference>
<comment type="catalytic activity">
    <reaction evidence="4">
        <text>L-proline + NADP(+) = (S)-1-pyrroline-5-carboxylate + NADPH + 2 H(+)</text>
        <dbReference type="Rhea" id="RHEA:14109"/>
        <dbReference type="ChEBI" id="CHEBI:15378"/>
        <dbReference type="ChEBI" id="CHEBI:17388"/>
        <dbReference type="ChEBI" id="CHEBI:57783"/>
        <dbReference type="ChEBI" id="CHEBI:58349"/>
        <dbReference type="ChEBI" id="CHEBI:60039"/>
        <dbReference type="EC" id="1.5.1.2"/>
    </reaction>
</comment>
<comment type="pathway">
    <text evidence="4">Amino-acid biosynthesis; L-proline biosynthesis; L-proline from L-glutamate 5-semialdehyde: step 1/1.</text>
</comment>
<accession>A0ABV6ICN7</accession>
<name>A0ABV6ICN7_9BURK</name>
<dbReference type="Gene3D" id="1.10.3730.10">
    <property type="entry name" value="ProC C-terminal domain-like"/>
    <property type="match status" value="1"/>
</dbReference>
<comment type="function">
    <text evidence="4">Catalyzes the reduction of 1-pyrroline-5-carboxylate (PCA) to L-proline.</text>
</comment>
<dbReference type="InterPro" id="IPR028939">
    <property type="entry name" value="P5C_Rdtase_cat_N"/>
</dbReference>
<dbReference type="HAMAP" id="MF_01925">
    <property type="entry name" value="P5C_reductase"/>
    <property type="match status" value="1"/>
</dbReference>
<protein>
    <recommendedName>
        <fullName evidence="4 5">Pyrroline-5-carboxylate reductase</fullName>
        <shortName evidence="4">P5C reductase</shortName>
        <shortName evidence="4">P5CR</shortName>
        <ecNumber evidence="4 5">1.5.1.2</ecNumber>
    </recommendedName>
    <alternativeName>
        <fullName evidence="4">PCA reductase</fullName>
    </alternativeName>
</protein>
<dbReference type="GO" id="GO:0004735">
    <property type="term" value="F:pyrroline-5-carboxylate reductase activity"/>
    <property type="evidence" value="ECO:0007669"/>
    <property type="project" value="UniProtKB-EC"/>
</dbReference>
<dbReference type="PANTHER" id="PTHR11645:SF0">
    <property type="entry name" value="PYRROLINE-5-CARBOXYLATE REDUCTASE 3"/>
    <property type="match status" value="1"/>
</dbReference>
<dbReference type="SUPFAM" id="SSF48179">
    <property type="entry name" value="6-phosphogluconate dehydrogenase C-terminal domain-like"/>
    <property type="match status" value="1"/>
</dbReference>
<keyword evidence="4" id="KW-0028">Amino-acid biosynthesis</keyword>
<dbReference type="NCBIfam" id="TIGR00112">
    <property type="entry name" value="proC"/>
    <property type="match status" value="1"/>
</dbReference>
<dbReference type="Proteomes" id="UP001589844">
    <property type="component" value="Unassembled WGS sequence"/>
</dbReference>
<keyword evidence="9" id="KW-1185">Reference proteome</keyword>
<evidence type="ECO:0000259" key="6">
    <source>
        <dbReference type="Pfam" id="PF03807"/>
    </source>
</evidence>
<dbReference type="InterPro" id="IPR036291">
    <property type="entry name" value="NAD(P)-bd_dom_sf"/>
</dbReference>
<dbReference type="Pfam" id="PF03807">
    <property type="entry name" value="F420_oxidored"/>
    <property type="match status" value="1"/>
</dbReference>
<dbReference type="PIRSF" id="PIRSF000193">
    <property type="entry name" value="Pyrrol-5-carb_rd"/>
    <property type="match status" value="1"/>
</dbReference>